<keyword evidence="1" id="KW-0732">Signal</keyword>
<dbReference type="InterPro" id="IPR026444">
    <property type="entry name" value="Secre_tail"/>
</dbReference>
<sequence>MMKFYTLLQIGSLILLHFLPAKAQRSTGLSKGVTETGSLLVVADRTEMRRGLGPGPGSGSARSFEPGYYRTNLVAGAGKRWMDQQKALRAMATEPCGDYLCKGEGGLPVTLISFSGSRQDTTTVLLNWETSEETNNQRFEVERSLDPQRGFEMAGVVDGAGNTGSKYHFQDLNRWAEVTYYRLRQVDYDGTSTYSRIISVKGARIALSILAYPNPGTPDKIRFQLEGSENAGRFSIQLTDVKGSVLYSDNVFKVEKARSFPLPKLPALTRGMYILRVSNGPETTTVPFIIY</sequence>
<dbReference type="RefSeq" id="WP_167275296.1">
    <property type="nucleotide sequence ID" value="NZ_JAASQJ010000005.1"/>
</dbReference>
<accession>A0ABX0UWZ1</accession>
<protein>
    <recommendedName>
        <fullName evidence="4">T9SS type A sorting domain-containing protein</fullName>
    </recommendedName>
</protein>
<dbReference type="EMBL" id="JAASQJ010000005">
    <property type="protein sequence ID" value="NIJ55461.1"/>
    <property type="molecule type" value="Genomic_DNA"/>
</dbReference>
<evidence type="ECO:0000256" key="1">
    <source>
        <dbReference type="SAM" id="SignalP"/>
    </source>
</evidence>
<organism evidence="2 3">
    <name type="scientific">Dyadobacter arcticus</name>
    <dbReference type="NCBI Taxonomy" id="1078754"/>
    <lineage>
        <taxon>Bacteria</taxon>
        <taxon>Pseudomonadati</taxon>
        <taxon>Bacteroidota</taxon>
        <taxon>Cytophagia</taxon>
        <taxon>Cytophagales</taxon>
        <taxon>Spirosomataceae</taxon>
        <taxon>Dyadobacter</taxon>
    </lineage>
</organism>
<dbReference type="InterPro" id="IPR013783">
    <property type="entry name" value="Ig-like_fold"/>
</dbReference>
<dbReference type="Proteomes" id="UP001179181">
    <property type="component" value="Unassembled WGS sequence"/>
</dbReference>
<proteinExistence type="predicted"/>
<evidence type="ECO:0008006" key="4">
    <source>
        <dbReference type="Google" id="ProtNLM"/>
    </source>
</evidence>
<feature type="chain" id="PRO_5045106628" description="T9SS type A sorting domain-containing protein" evidence="1">
    <location>
        <begin position="24"/>
        <end position="291"/>
    </location>
</feature>
<feature type="signal peptide" evidence="1">
    <location>
        <begin position="1"/>
        <end position="23"/>
    </location>
</feature>
<name>A0ABX0UWZ1_9BACT</name>
<evidence type="ECO:0000313" key="3">
    <source>
        <dbReference type="Proteomes" id="UP001179181"/>
    </source>
</evidence>
<evidence type="ECO:0000313" key="2">
    <source>
        <dbReference type="EMBL" id="NIJ55461.1"/>
    </source>
</evidence>
<comment type="caution">
    <text evidence="2">The sequence shown here is derived from an EMBL/GenBank/DDBJ whole genome shotgun (WGS) entry which is preliminary data.</text>
</comment>
<reference evidence="2 3" key="1">
    <citation type="submission" date="2020-03" db="EMBL/GenBank/DDBJ databases">
        <title>Genomic Encyclopedia of Type Strains, Phase IV (KMG-IV): sequencing the most valuable type-strain genomes for metagenomic binning, comparative biology and taxonomic classification.</title>
        <authorList>
            <person name="Goeker M."/>
        </authorList>
    </citation>
    <scope>NUCLEOTIDE SEQUENCE [LARGE SCALE GENOMIC DNA]</scope>
    <source>
        <strain evidence="2 3">DSM 102865</strain>
    </source>
</reference>
<dbReference type="Gene3D" id="2.60.40.10">
    <property type="entry name" value="Immunoglobulins"/>
    <property type="match status" value="1"/>
</dbReference>
<gene>
    <name evidence="2" type="ORF">FHS68_004650</name>
</gene>
<dbReference type="NCBIfam" id="TIGR04183">
    <property type="entry name" value="Por_Secre_tail"/>
    <property type="match status" value="1"/>
</dbReference>
<keyword evidence="3" id="KW-1185">Reference proteome</keyword>